<dbReference type="AlphaFoldDB" id="A0A5A7PZ52"/>
<dbReference type="EMBL" id="BKCP01005405">
    <property type="protein sequence ID" value="GER37911.1"/>
    <property type="molecule type" value="Genomic_DNA"/>
</dbReference>
<reference evidence="3" key="1">
    <citation type="journal article" date="2019" name="Curr. Biol.">
        <title>Genome Sequence of Striga asiatica Provides Insight into the Evolution of Plant Parasitism.</title>
        <authorList>
            <person name="Yoshida S."/>
            <person name="Kim S."/>
            <person name="Wafula E.K."/>
            <person name="Tanskanen J."/>
            <person name="Kim Y.M."/>
            <person name="Honaas L."/>
            <person name="Yang Z."/>
            <person name="Spallek T."/>
            <person name="Conn C.E."/>
            <person name="Ichihashi Y."/>
            <person name="Cheong K."/>
            <person name="Cui S."/>
            <person name="Der J.P."/>
            <person name="Gundlach H."/>
            <person name="Jiao Y."/>
            <person name="Hori C."/>
            <person name="Ishida J.K."/>
            <person name="Kasahara H."/>
            <person name="Kiba T."/>
            <person name="Kim M.S."/>
            <person name="Koo N."/>
            <person name="Laohavisit A."/>
            <person name="Lee Y.H."/>
            <person name="Lumba S."/>
            <person name="McCourt P."/>
            <person name="Mortimer J.C."/>
            <person name="Mutuku J.M."/>
            <person name="Nomura T."/>
            <person name="Sasaki-Sekimoto Y."/>
            <person name="Seto Y."/>
            <person name="Wang Y."/>
            <person name="Wakatake T."/>
            <person name="Sakakibara H."/>
            <person name="Demura T."/>
            <person name="Yamaguchi S."/>
            <person name="Yoneyama K."/>
            <person name="Manabe R.I."/>
            <person name="Nelson D.C."/>
            <person name="Schulman A.H."/>
            <person name="Timko M.P."/>
            <person name="dePamphilis C.W."/>
            <person name="Choi D."/>
            <person name="Shirasu K."/>
        </authorList>
    </citation>
    <scope>NUCLEOTIDE SEQUENCE [LARGE SCALE GENOMIC DNA]</scope>
    <source>
        <strain evidence="3">cv. UVA1</strain>
    </source>
</reference>
<gene>
    <name evidence="2" type="ORF">STAS_14357</name>
</gene>
<accession>A0A5A7PZ52</accession>
<evidence type="ECO:0000313" key="2">
    <source>
        <dbReference type="EMBL" id="GER37911.1"/>
    </source>
</evidence>
<feature type="compositionally biased region" description="Low complexity" evidence="1">
    <location>
        <begin position="29"/>
        <end position="42"/>
    </location>
</feature>
<keyword evidence="2" id="KW-0396">Initiation factor</keyword>
<feature type="compositionally biased region" description="Polar residues" evidence="1">
    <location>
        <begin position="49"/>
        <end position="70"/>
    </location>
</feature>
<proteinExistence type="predicted"/>
<name>A0A5A7PZ52_STRAF</name>
<evidence type="ECO:0000256" key="1">
    <source>
        <dbReference type="SAM" id="MobiDB-lite"/>
    </source>
</evidence>
<sequence>MTNLIDSGVDIVGCMNLTSLSDFESAVSPLATSPSSTTLHAPRAPPFSRASTPHTSAGRRPSQTARHTPSYIQRLDCDPKSGYLCIYKDVFDYILVPWHFHSITDRLVKYDCRSYQRKVQNKAQIRYQTQ</sequence>
<protein>
    <submittedName>
        <fullName evidence="2">Translation initiation factor IF-2</fullName>
    </submittedName>
</protein>
<keyword evidence="3" id="KW-1185">Reference proteome</keyword>
<keyword evidence="2" id="KW-0648">Protein biosynthesis</keyword>
<dbReference type="GO" id="GO:0003743">
    <property type="term" value="F:translation initiation factor activity"/>
    <property type="evidence" value="ECO:0007669"/>
    <property type="project" value="UniProtKB-KW"/>
</dbReference>
<organism evidence="2 3">
    <name type="scientific">Striga asiatica</name>
    <name type="common">Asiatic witchweed</name>
    <name type="synonym">Buchnera asiatica</name>
    <dbReference type="NCBI Taxonomy" id="4170"/>
    <lineage>
        <taxon>Eukaryota</taxon>
        <taxon>Viridiplantae</taxon>
        <taxon>Streptophyta</taxon>
        <taxon>Embryophyta</taxon>
        <taxon>Tracheophyta</taxon>
        <taxon>Spermatophyta</taxon>
        <taxon>Magnoliopsida</taxon>
        <taxon>eudicotyledons</taxon>
        <taxon>Gunneridae</taxon>
        <taxon>Pentapetalae</taxon>
        <taxon>asterids</taxon>
        <taxon>lamiids</taxon>
        <taxon>Lamiales</taxon>
        <taxon>Orobanchaceae</taxon>
        <taxon>Buchnereae</taxon>
        <taxon>Striga</taxon>
    </lineage>
</organism>
<dbReference type="Proteomes" id="UP000325081">
    <property type="component" value="Unassembled WGS sequence"/>
</dbReference>
<evidence type="ECO:0000313" key="3">
    <source>
        <dbReference type="Proteomes" id="UP000325081"/>
    </source>
</evidence>
<feature type="region of interest" description="Disordered" evidence="1">
    <location>
        <begin position="29"/>
        <end position="70"/>
    </location>
</feature>
<comment type="caution">
    <text evidence="2">The sequence shown here is derived from an EMBL/GenBank/DDBJ whole genome shotgun (WGS) entry which is preliminary data.</text>
</comment>